<sequence>MEPPLTAEEVRVLGSLVEKQITTPDNYPLSMSALVAACNQTSNRDPVMRLDEDGVMRAIVPLRRRGLMRAIQPSGSRVTKYEVLLRDALNLDARELAVLAVLMLRGAQTAGELNARTARLAEFADLADVETTLAALAAREPEPLVVRLPRSAGRREDRYAHLLSGEAAAAASLESAPNDSSPPADDRVAALERSVDELRADLAALREELREFRAQFQ</sequence>
<reference evidence="3 4" key="1">
    <citation type="journal article" date="2014" name="Genome Announc.">
        <title>Genome Sequence and Methylome of Soil Bacterium Gemmatirosa kalamazoonensis KBS708T, a Member of the Rarely Cultivated Gemmatimonadetes Phylum.</title>
        <authorList>
            <person name="Debruyn J.M."/>
            <person name="Radosevich M."/>
            <person name="Wommack K.E."/>
            <person name="Polson S.W."/>
            <person name="Hauser L.J."/>
            <person name="Fawaz M.N."/>
            <person name="Korlach J."/>
            <person name="Tsai Y.C."/>
        </authorList>
    </citation>
    <scope>NUCLEOTIDE SEQUENCE [LARGE SCALE GENOMIC DNA]</scope>
    <source>
        <strain evidence="3 4">KBS708</strain>
    </source>
</reference>
<proteinExistence type="inferred from homology"/>
<dbReference type="RefSeq" id="WP_025411277.1">
    <property type="nucleotide sequence ID" value="NZ_CP007128.1"/>
</dbReference>
<name>W0RG90_9BACT</name>
<dbReference type="Proteomes" id="UP000019151">
    <property type="component" value="Chromosome"/>
</dbReference>
<dbReference type="OrthoDB" id="9784785at2"/>
<gene>
    <name evidence="3" type="ORF">J421_2254</name>
</gene>
<keyword evidence="4" id="KW-1185">Reference proteome</keyword>
<dbReference type="InParanoid" id="W0RG90"/>
<evidence type="ECO:0000256" key="2">
    <source>
        <dbReference type="SAM" id="Coils"/>
    </source>
</evidence>
<evidence type="ECO:0000313" key="4">
    <source>
        <dbReference type="Proteomes" id="UP000019151"/>
    </source>
</evidence>
<dbReference type="InterPro" id="IPR036388">
    <property type="entry name" value="WH-like_DNA-bd_sf"/>
</dbReference>
<dbReference type="Pfam" id="PF04337">
    <property type="entry name" value="DUF480"/>
    <property type="match status" value="1"/>
</dbReference>
<dbReference type="HAMAP" id="MF_01584">
    <property type="entry name" value="UPF0502"/>
    <property type="match status" value="1"/>
</dbReference>
<dbReference type="HOGENOM" id="CLU_057831_1_0_0"/>
<comment type="similarity">
    <text evidence="1">Belongs to the UPF0502 family.</text>
</comment>
<dbReference type="KEGG" id="gba:J421_2254"/>
<dbReference type="PANTHER" id="PTHR38768">
    <property type="entry name" value="UPF0502 PROTEIN YCEH"/>
    <property type="match status" value="1"/>
</dbReference>
<evidence type="ECO:0000256" key="1">
    <source>
        <dbReference type="HAMAP-Rule" id="MF_01584"/>
    </source>
</evidence>
<protein>
    <submittedName>
        <fullName evidence="3">UPF0502 protein yceH</fullName>
    </submittedName>
</protein>
<dbReference type="eggNOG" id="COG3132">
    <property type="taxonomic scope" value="Bacteria"/>
</dbReference>
<accession>W0RG90</accession>
<dbReference type="STRING" id="861299.J421_2254"/>
<dbReference type="EMBL" id="CP007128">
    <property type="protein sequence ID" value="AHG89791.1"/>
    <property type="molecule type" value="Genomic_DNA"/>
</dbReference>
<dbReference type="SUPFAM" id="SSF46785">
    <property type="entry name" value="Winged helix' DNA-binding domain"/>
    <property type="match status" value="2"/>
</dbReference>
<dbReference type="InterPro" id="IPR007432">
    <property type="entry name" value="DUF480"/>
</dbReference>
<dbReference type="Gene3D" id="1.10.10.10">
    <property type="entry name" value="Winged helix-like DNA-binding domain superfamily/Winged helix DNA-binding domain"/>
    <property type="match status" value="2"/>
</dbReference>
<organism evidence="3 4">
    <name type="scientific">Gemmatirosa kalamazoonensis</name>
    <dbReference type="NCBI Taxonomy" id="861299"/>
    <lineage>
        <taxon>Bacteria</taxon>
        <taxon>Pseudomonadati</taxon>
        <taxon>Gemmatimonadota</taxon>
        <taxon>Gemmatimonadia</taxon>
        <taxon>Gemmatimonadales</taxon>
        <taxon>Gemmatimonadaceae</taxon>
        <taxon>Gemmatirosa</taxon>
    </lineage>
</organism>
<keyword evidence="2" id="KW-0175">Coiled coil</keyword>
<evidence type="ECO:0000313" key="3">
    <source>
        <dbReference type="EMBL" id="AHG89791.1"/>
    </source>
</evidence>
<dbReference type="InterPro" id="IPR036390">
    <property type="entry name" value="WH_DNA-bd_sf"/>
</dbReference>
<feature type="coiled-coil region" evidence="2">
    <location>
        <begin position="188"/>
        <end position="215"/>
    </location>
</feature>
<dbReference type="AlphaFoldDB" id="W0RG90"/>
<dbReference type="PANTHER" id="PTHR38768:SF1">
    <property type="entry name" value="UPF0502 PROTEIN YCEH"/>
    <property type="match status" value="1"/>
</dbReference>